<feature type="region of interest" description="Disordered" evidence="1">
    <location>
        <begin position="117"/>
        <end position="137"/>
    </location>
</feature>
<gene>
    <name evidence="2" type="ORF">NIES2135_21170</name>
</gene>
<proteinExistence type="predicted"/>
<dbReference type="EMBL" id="AP018203">
    <property type="protein sequence ID" value="BAY55294.1"/>
    <property type="molecule type" value="Genomic_DNA"/>
</dbReference>
<name>A0A1Z4JEU2_LEPBY</name>
<dbReference type="Proteomes" id="UP000217895">
    <property type="component" value="Chromosome"/>
</dbReference>
<evidence type="ECO:0000313" key="2">
    <source>
        <dbReference type="EMBL" id="BAY55294.1"/>
    </source>
</evidence>
<reference evidence="2 3" key="1">
    <citation type="submission" date="2017-06" db="EMBL/GenBank/DDBJ databases">
        <title>Genome sequencing of cyanobaciteial culture collection at National Institute for Environmental Studies (NIES).</title>
        <authorList>
            <person name="Hirose Y."/>
            <person name="Shimura Y."/>
            <person name="Fujisawa T."/>
            <person name="Nakamura Y."/>
            <person name="Kawachi M."/>
        </authorList>
    </citation>
    <scope>NUCLEOTIDE SEQUENCE [LARGE SCALE GENOMIC DNA]</scope>
    <source>
        <strain evidence="2 3">NIES-2135</strain>
    </source>
</reference>
<dbReference type="AlphaFoldDB" id="A0A1Z4JEU2"/>
<evidence type="ECO:0000313" key="3">
    <source>
        <dbReference type="Proteomes" id="UP000217895"/>
    </source>
</evidence>
<keyword evidence="3" id="KW-1185">Reference proteome</keyword>
<sequence length="137" mass="15868">MGEMMWRDLDDRLRLKVCRQSELTHPGALEGWTTYQWLRQPGRRDALREGEAGKILHLREKSHHPWRVYTSFPQYRRPDLQIKGASKGWSTYQWLRQAGWTLLATDQGQSADILGLTQSPQTIDPTGQPLEPSSLNQ</sequence>
<organism evidence="2 3">
    <name type="scientific">Leptolyngbya boryana NIES-2135</name>
    <dbReference type="NCBI Taxonomy" id="1973484"/>
    <lineage>
        <taxon>Bacteria</taxon>
        <taxon>Bacillati</taxon>
        <taxon>Cyanobacteriota</taxon>
        <taxon>Cyanophyceae</taxon>
        <taxon>Leptolyngbyales</taxon>
        <taxon>Leptolyngbyaceae</taxon>
        <taxon>Leptolyngbya group</taxon>
        <taxon>Leptolyngbya</taxon>
    </lineage>
</organism>
<evidence type="ECO:0000256" key="1">
    <source>
        <dbReference type="SAM" id="MobiDB-lite"/>
    </source>
</evidence>
<accession>A0A1Z4JEU2</accession>
<protein>
    <submittedName>
        <fullName evidence="2">Uncharacterized protein</fullName>
    </submittedName>
</protein>